<dbReference type="OrthoDB" id="9809646at2"/>
<feature type="transmembrane region" description="Helical" evidence="5">
    <location>
        <begin position="194"/>
        <end position="213"/>
    </location>
</feature>
<proteinExistence type="predicted"/>
<dbReference type="PANTHER" id="PTHR11562:SF17">
    <property type="entry name" value="RE54080P-RELATED"/>
    <property type="match status" value="1"/>
</dbReference>
<dbReference type="Gene3D" id="1.20.1510.10">
    <property type="entry name" value="Cation efflux protein transmembrane domain"/>
    <property type="match status" value="1"/>
</dbReference>
<keyword evidence="4 5" id="KW-0472">Membrane</keyword>
<dbReference type="GO" id="GO:0005886">
    <property type="term" value="C:plasma membrane"/>
    <property type="evidence" value="ECO:0007669"/>
    <property type="project" value="TreeGrafter"/>
</dbReference>
<dbReference type="KEGG" id="mic:Mic7113_1236"/>
<evidence type="ECO:0000256" key="1">
    <source>
        <dbReference type="ARBA" id="ARBA00004141"/>
    </source>
</evidence>
<feature type="transmembrane region" description="Helical" evidence="5">
    <location>
        <begin position="163"/>
        <end position="188"/>
    </location>
</feature>
<dbReference type="Proteomes" id="UP000010471">
    <property type="component" value="Chromosome"/>
</dbReference>
<dbReference type="STRING" id="1173027.Mic7113_1236"/>
<feature type="transmembrane region" description="Helical" evidence="5">
    <location>
        <begin position="91"/>
        <end position="112"/>
    </location>
</feature>
<organism evidence="7 8">
    <name type="scientific">Allocoleopsis franciscana PCC 7113</name>
    <dbReference type="NCBI Taxonomy" id="1173027"/>
    <lineage>
        <taxon>Bacteria</taxon>
        <taxon>Bacillati</taxon>
        <taxon>Cyanobacteriota</taxon>
        <taxon>Cyanophyceae</taxon>
        <taxon>Coleofasciculales</taxon>
        <taxon>Coleofasciculaceae</taxon>
        <taxon>Allocoleopsis</taxon>
        <taxon>Allocoleopsis franciscana</taxon>
    </lineage>
</organism>
<dbReference type="HOGENOM" id="CLU_013430_9_1_3"/>
<evidence type="ECO:0000313" key="7">
    <source>
        <dbReference type="EMBL" id="AFZ17126.1"/>
    </source>
</evidence>
<dbReference type="eggNOG" id="COG1230">
    <property type="taxonomic scope" value="Bacteria"/>
</dbReference>
<evidence type="ECO:0000256" key="2">
    <source>
        <dbReference type="ARBA" id="ARBA00022692"/>
    </source>
</evidence>
<feature type="transmembrane region" description="Helical" evidence="5">
    <location>
        <begin position="132"/>
        <end position="151"/>
    </location>
</feature>
<feature type="transmembrane region" description="Helical" evidence="5">
    <location>
        <begin position="27"/>
        <end position="49"/>
    </location>
</feature>
<dbReference type="NCBIfam" id="TIGR01297">
    <property type="entry name" value="CDF"/>
    <property type="match status" value="1"/>
</dbReference>
<evidence type="ECO:0000259" key="6">
    <source>
        <dbReference type="Pfam" id="PF01545"/>
    </source>
</evidence>
<keyword evidence="8" id="KW-1185">Reference proteome</keyword>
<evidence type="ECO:0000256" key="4">
    <source>
        <dbReference type="ARBA" id="ARBA00023136"/>
    </source>
</evidence>
<dbReference type="InterPro" id="IPR002524">
    <property type="entry name" value="Cation_efflux"/>
</dbReference>
<dbReference type="SUPFAM" id="SSF161111">
    <property type="entry name" value="Cation efflux protein transmembrane domain-like"/>
    <property type="match status" value="1"/>
</dbReference>
<dbReference type="InterPro" id="IPR027469">
    <property type="entry name" value="Cation_efflux_TMD_sf"/>
</dbReference>
<feature type="transmembrane region" description="Helical" evidence="5">
    <location>
        <begin position="61"/>
        <end position="79"/>
    </location>
</feature>
<dbReference type="Pfam" id="PF01545">
    <property type="entry name" value="Cation_efflux"/>
    <property type="match status" value="1"/>
</dbReference>
<protein>
    <submittedName>
        <fullName evidence="7">Cation diffusion facilitator family transporter</fullName>
    </submittedName>
</protein>
<dbReference type="EMBL" id="CP003630">
    <property type="protein sequence ID" value="AFZ17126.1"/>
    <property type="molecule type" value="Genomic_DNA"/>
</dbReference>
<name>K9WBE8_9CYAN</name>
<dbReference type="InterPro" id="IPR050681">
    <property type="entry name" value="CDF/SLC30A"/>
</dbReference>
<reference evidence="7 8" key="1">
    <citation type="submission" date="2012-06" db="EMBL/GenBank/DDBJ databases">
        <title>Finished chromosome of genome of Microcoleus sp. PCC 7113.</title>
        <authorList>
            <consortium name="US DOE Joint Genome Institute"/>
            <person name="Gugger M."/>
            <person name="Coursin T."/>
            <person name="Rippka R."/>
            <person name="Tandeau De Marsac N."/>
            <person name="Huntemann M."/>
            <person name="Wei C.-L."/>
            <person name="Han J."/>
            <person name="Detter J.C."/>
            <person name="Han C."/>
            <person name="Tapia R."/>
            <person name="Chen A."/>
            <person name="Kyrpides N."/>
            <person name="Mavromatis K."/>
            <person name="Markowitz V."/>
            <person name="Szeto E."/>
            <person name="Ivanova N."/>
            <person name="Pagani I."/>
            <person name="Pati A."/>
            <person name="Goodwin L."/>
            <person name="Nordberg H.P."/>
            <person name="Cantor M.N."/>
            <person name="Hua S.X."/>
            <person name="Woyke T."/>
            <person name="Kerfeld C.A."/>
        </authorList>
    </citation>
    <scope>NUCLEOTIDE SEQUENCE [LARGE SCALE GENOMIC DNA]</scope>
    <source>
        <strain evidence="7 8">PCC 7113</strain>
    </source>
</reference>
<dbReference type="GO" id="GO:0005385">
    <property type="term" value="F:zinc ion transmembrane transporter activity"/>
    <property type="evidence" value="ECO:0007669"/>
    <property type="project" value="TreeGrafter"/>
</dbReference>
<gene>
    <name evidence="7" type="ORF">Mic7113_1236</name>
</gene>
<sequence length="225" mass="24051">MHHHSTSCVHHTIPVSHSSQPSRKVRLLLIALVLICSFAVAELTVGLFSHSLALLADSGHLASDCLALILALLASWIAQRRRSSDSVPGNHWVEVLAALINGLGLVAIALWIGWEAVERLQSPPVEILSLPMLATASVGFGVNSVNIFLLHKDSHHDLNIKGAFLHILADAASSIGVILAAIAVWALNWLWADAVITLFVSGLIILSATPLIVQSLNALFAKFSE</sequence>
<feature type="domain" description="Cation efflux protein transmembrane" evidence="6">
    <location>
        <begin position="28"/>
        <end position="219"/>
    </location>
</feature>
<evidence type="ECO:0000313" key="8">
    <source>
        <dbReference type="Proteomes" id="UP000010471"/>
    </source>
</evidence>
<dbReference type="RefSeq" id="WP_015181286.1">
    <property type="nucleotide sequence ID" value="NC_019738.1"/>
</dbReference>
<comment type="subcellular location">
    <subcellularLocation>
        <location evidence="1">Membrane</location>
        <topology evidence="1">Multi-pass membrane protein</topology>
    </subcellularLocation>
</comment>
<dbReference type="AlphaFoldDB" id="K9WBE8"/>
<dbReference type="PANTHER" id="PTHR11562">
    <property type="entry name" value="CATION EFFLUX PROTEIN/ ZINC TRANSPORTER"/>
    <property type="match status" value="1"/>
</dbReference>
<dbReference type="InterPro" id="IPR058533">
    <property type="entry name" value="Cation_efflux_TM"/>
</dbReference>
<evidence type="ECO:0000256" key="5">
    <source>
        <dbReference type="SAM" id="Phobius"/>
    </source>
</evidence>
<keyword evidence="3 5" id="KW-1133">Transmembrane helix</keyword>
<evidence type="ECO:0000256" key="3">
    <source>
        <dbReference type="ARBA" id="ARBA00022989"/>
    </source>
</evidence>
<keyword evidence="2 5" id="KW-0812">Transmembrane</keyword>
<accession>K9WBE8</accession>